<sequence length="184" mass="21831">METSYINSVIKQFRYYKILAEKAMEQLDDESLFWQYNGESNSIAIIVNHISGNMQSRFTDFLTSDGEKAWRNRDAEFEHTFHDRSSLIAHWEKGWECLINVLSSLRKADLESIVYIRNDGHTVMEALNRQLAHYPYHIGQIVYVAKMVKNEKWKTLSIARNSSAQYNERKFEQDKERRHFTDDL</sequence>
<dbReference type="InterPro" id="IPR034660">
    <property type="entry name" value="DinB/YfiT-like"/>
</dbReference>
<organism evidence="1 2">
    <name type="scientific">Sphingobacterium pedocola</name>
    <dbReference type="NCBI Taxonomy" id="2082722"/>
    <lineage>
        <taxon>Bacteria</taxon>
        <taxon>Pseudomonadati</taxon>
        <taxon>Bacteroidota</taxon>
        <taxon>Sphingobacteriia</taxon>
        <taxon>Sphingobacteriales</taxon>
        <taxon>Sphingobacteriaceae</taxon>
        <taxon>Sphingobacterium</taxon>
    </lineage>
</organism>
<dbReference type="Proteomes" id="UP000618319">
    <property type="component" value="Unassembled WGS sequence"/>
</dbReference>
<gene>
    <name evidence="1" type="ORF">C4F40_10995</name>
</gene>
<dbReference type="Pfam" id="PF07609">
    <property type="entry name" value="DUF1572"/>
    <property type="match status" value="1"/>
</dbReference>
<accession>A0ABR9T7E8</accession>
<proteinExistence type="predicted"/>
<comment type="caution">
    <text evidence="1">The sequence shown here is derived from an EMBL/GenBank/DDBJ whole genome shotgun (WGS) entry which is preliminary data.</text>
</comment>
<dbReference type="EMBL" id="PSKQ01000019">
    <property type="protein sequence ID" value="MBE8721250.1"/>
    <property type="molecule type" value="Genomic_DNA"/>
</dbReference>
<dbReference type="Gene3D" id="1.20.120.450">
    <property type="entry name" value="dinb family like domain"/>
    <property type="match status" value="1"/>
</dbReference>
<dbReference type="InterPro" id="IPR011466">
    <property type="entry name" value="DUF1572"/>
</dbReference>
<dbReference type="SUPFAM" id="SSF109854">
    <property type="entry name" value="DinB/YfiT-like putative metalloenzymes"/>
    <property type="match status" value="1"/>
</dbReference>
<name>A0ABR9T7E8_9SPHI</name>
<keyword evidence="2" id="KW-1185">Reference proteome</keyword>
<dbReference type="RefSeq" id="WP_196938473.1">
    <property type="nucleotide sequence ID" value="NZ_MU158689.1"/>
</dbReference>
<evidence type="ECO:0000313" key="2">
    <source>
        <dbReference type="Proteomes" id="UP000618319"/>
    </source>
</evidence>
<evidence type="ECO:0008006" key="3">
    <source>
        <dbReference type="Google" id="ProtNLM"/>
    </source>
</evidence>
<reference evidence="1 2" key="1">
    <citation type="submission" date="2018-02" db="EMBL/GenBank/DDBJ databases">
        <title>Sphingobacterium KA21.</title>
        <authorList>
            <person name="Vasarhelyi B.M."/>
            <person name="Deshmukh S."/>
            <person name="Balint B."/>
            <person name="Kukolya J."/>
        </authorList>
    </citation>
    <scope>NUCLEOTIDE SEQUENCE [LARGE SCALE GENOMIC DNA]</scope>
    <source>
        <strain evidence="1 2">Ka21</strain>
    </source>
</reference>
<evidence type="ECO:0000313" key="1">
    <source>
        <dbReference type="EMBL" id="MBE8721250.1"/>
    </source>
</evidence>
<protein>
    <recommendedName>
        <fullName evidence="3">DUF1572 domain-containing protein</fullName>
    </recommendedName>
</protein>